<dbReference type="RefSeq" id="WP_103358137.1">
    <property type="nucleotide sequence ID" value="NZ_CP113107.1"/>
</dbReference>
<accession>A0A2K3YPR3</accession>
<keyword evidence="1" id="KW-0472">Membrane</keyword>
<dbReference type="Proteomes" id="UP000242752">
    <property type="component" value="Unassembled WGS sequence"/>
</dbReference>
<feature type="transmembrane region" description="Helical" evidence="1">
    <location>
        <begin position="176"/>
        <end position="203"/>
    </location>
</feature>
<feature type="transmembrane region" description="Helical" evidence="1">
    <location>
        <begin position="125"/>
        <end position="141"/>
    </location>
</feature>
<gene>
    <name evidence="2" type="ORF">CD122_06255</name>
</gene>
<name>A0A2K3YPR3_9STAP</name>
<dbReference type="EMBL" id="PPRF01000036">
    <property type="protein sequence ID" value="PNZ27572.1"/>
    <property type="molecule type" value="Genomic_DNA"/>
</dbReference>
<keyword evidence="1" id="KW-1133">Transmembrane helix</keyword>
<protein>
    <recommendedName>
        <fullName evidence="4">M50 family peptidase</fullName>
    </recommendedName>
</protein>
<dbReference type="OrthoDB" id="2408397at2"/>
<dbReference type="InterPro" id="IPR049500">
    <property type="entry name" value="Peptidase_M50B-like"/>
</dbReference>
<comment type="caution">
    <text evidence="2">The sequence shown here is derived from an EMBL/GenBank/DDBJ whole genome shotgun (WGS) entry which is preliminary data.</text>
</comment>
<evidence type="ECO:0000313" key="2">
    <source>
        <dbReference type="EMBL" id="PNZ27572.1"/>
    </source>
</evidence>
<organism evidence="2 3">
    <name type="scientific">Staphylococcus rostri</name>
    <dbReference type="NCBI Taxonomy" id="522262"/>
    <lineage>
        <taxon>Bacteria</taxon>
        <taxon>Bacillati</taxon>
        <taxon>Bacillota</taxon>
        <taxon>Bacilli</taxon>
        <taxon>Bacillales</taxon>
        <taxon>Staphylococcaceae</taxon>
        <taxon>Staphylococcus</taxon>
    </lineage>
</organism>
<evidence type="ECO:0000256" key="1">
    <source>
        <dbReference type="SAM" id="Phobius"/>
    </source>
</evidence>
<feature type="transmembrane region" description="Helical" evidence="1">
    <location>
        <begin position="223"/>
        <end position="242"/>
    </location>
</feature>
<feature type="transmembrane region" description="Helical" evidence="1">
    <location>
        <begin position="96"/>
        <end position="118"/>
    </location>
</feature>
<evidence type="ECO:0000313" key="3">
    <source>
        <dbReference type="Proteomes" id="UP000242752"/>
    </source>
</evidence>
<dbReference type="Pfam" id="PF13398">
    <property type="entry name" value="Peptidase_M50B"/>
    <property type="match status" value="1"/>
</dbReference>
<keyword evidence="1" id="KW-0812">Transmembrane</keyword>
<evidence type="ECO:0008006" key="4">
    <source>
        <dbReference type="Google" id="ProtNLM"/>
    </source>
</evidence>
<feature type="transmembrane region" description="Helical" evidence="1">
    <location>
        <begin position="6"/>
        <end position="27"/>
    </location>
</feature>
<dbReference type="AlphaFoldDB" id="A0A2K3YPR3"/>
<keyword evidence="3" id="KW-1185">Reference proteome</keyword>
<sequence length="264" mass="29751">MNEHTWLVSPIPISVLLLLAITGMYLLSYYYRSHPILSMLSIAMNYLPVLTHEFGHVLFNRLSGGRVVDFVVVMTRRERQATGQQGYAVTQSKSRIGQIFTTIGGYIMPPLMLSIGLIMQSKGQGVIFILLYIGIFLYFTIVTSRKVAPIIIIVLLCGIIYLGLQSENLQNYSLIYMLVYHWLLGTLFGEVIQSSITIAQLTFARPQPSWDGTALRDLTHVPTIVFSALWILLNGTSVYYLCQQLFLEPSTRPILSLLPLLPFT</sequence>
<reference evidence="2 3" key="1">
    <citation type="submission" date="2017-08" db="EMBL/GenBank/DDBJ databases">
        <title>Draft genome sequences of 64 type strains of genus Staph aureus.</title>
        <authorList>
            <person name="Cole K."/>
            <person name="Golubchik T."/>
            <person name="Russell J."/>
            <person name="Foster D."/>
            <person name="Llewelyn M."/>
            <person name="Wilson D."/>
            <person name="Crook D."/>
            <person name="Paul J."/>
        </authorList>
    </citation>
    <scope>NUCLEOTIDE SEQUENCE [LARGE SCALE GENOMIC DNA]</scope>
    <source>
        <strain evidence="2 3">DSM 21968</strain>
    </source>
</reference>
<proteinExistence type="predicted"/>
<feature type="transmembrane region" description="Helical" evidence="1">
    <location>
        <begin position="147"/>
        <end position="164"/>
    </location>
</feature>